<keyword evidence="1" id="KW-0472">Membrane</keyword>
<evidence type="ECO:0000256" key="1">
    <source>
        <dbReference type="SAM" id="Phobius"/>
    </source>
</evidence>
<organism evidence="2 3">
    <name type="scientific">Allacma fusca</name>
    <dbReference type="NCBI Taxonomy" id="39272"/>
    <lineage>
        <taxon>Eukaryota</taxon>
        <taxon>Metazoa</taxon>
        <taxon>Ecdysozoa</taxon>
        <taxon>Arthropoda</taxon>
        <taxon>Hexapoda</taxon>
        <taxon>Collembola</taxon>
        <taxon>Symphypleona</taxon>
        <taxon>Sminthuridae</taxon>
        <taxon>Allacma</taxon>
    </lineage>
</organism>
<sequence length="117" mass="13449">MIAVESAVYVYSDKRLPSLSIDQIYQAFALPFLVFSFAWAIYFKKEGRAFPQYTWSRFPRTTQGMILLSFAWLTPLSPQTIKNPDACDFYEFVYELPCQRLKAKVAAGVSIGLIQME</sequence>
<accession>A0A8J2NVZ8</accession>
<evidence type="ECO:0000313" key="2">
    <source>
        <dbReference type="EMBL" id="CAG7716704.1"/>
    </source>
</evidence>
<dbReference type="EMBL" id="CAJVCH010040548">
    <property type="protein sequence ID" value="CAG7716704.1"/>
    <property type="molecule type" value="Genomic_DNA"/>
</dbReference>
<comment type="caution">
    <text evidence="2">The sequence shown here is derived from an EMBL/GenBank/DDBJ whole genome shotgun (WGS) entry which is preliminary data.</text>
</comment>
<keyword evidence="1" id="KW-0812">Transmembrane</keyword>
<proteinExistence type="predicted"/>
<gene>
    <name evidence="2" type="ORF">AFUS01_LOCUS6198</name>
</gene>
<name>A0A8J2NVZ8_9HEXA</name>
<dbReference type="Proteomes" id="UP000708208">
    <property type="component" value="Unassembled WGS sequence"/>
</dbReference>
<protein>
    <submittedName>
        <fullName evidence="2">Uncharacterized protein</fullName>
    </submittedName>
</protein>
<keyword evidence="1" id="KW-1133">Transmembrane helix</keyword>
<reference evidence="2" key="1">
    <citation type="submission" date="2021-06" db="EMBL/GenBank/DDBJ databases">
        <authorList>
            <person name="Hodson N. C."/>
            <person name="Mongue J. A."/>
            <person name="Jaron S. K."/>
        </authorList>
    </citation>
    <scope>NUCLEOTIDE SEQUENCE</scope>
</reference>
<feature type="transmembrane region" description="Helical" evidence="1">
    <location>
        <begin position="24"/>
        <end position="43"/>
    </location>
</feature>
<dbReference type="AlphaFoldDB" id="A0A8J2NVZ8"/>
<keyword evidence="3" id="KW-1185">Reference proteome</keyword>
<evidence type="ECO:0000313" key="3">
    <source>
        <dbReference type="Proteomes" id="UP000708208"/>
    </source>
</evidence>